<organism evidence="4 5">
    <name type="scientific">Penicillium angulare</name>
    <dbReference type="NCBI Taxonomy" id="116970"/>
    <lineage>
        <taxon>Eukaryota</taxon>
        <taxon>Fungi</taxon>
        <taxon>Dikarya</taxon>
        <taxon>Ascomycota</taxon>
        <taxon>Pezizomycotina</taxon>
        <taxon>Eurotiomycetes</taxon>
        <taxon>Eurotiomycetidae</taxon>
        <taxon>Eurotiales</taxon>
        <taxon>Aspergillaceae</taxon>
        <taxon>Penicillium</taxon>
    </lineage>
</organism>
<keyword evidence="4" id="KW-0378">Hydrolase</keyword>
<evidence type="ECO:0000313" key="4">
    <source>
        <dbReference type="EMBL" id="KAJ5097361.1"/>
    </source>
</evidence>
<dbReference type="InterPro" id="IPR012341">
    <property type="entry name" value="6hp_glycosidase-like_sf"/>
</dbReference>
<dbReference type="InterPro" id="IPR008928">
    <property type="entry name" value="6-hairpin_glycosidase_sf"/>
</dbReference>
<feature type="chain" id="PRO_5040944521" evidence="1">
    <location>
        <begin position="22"/>
        <end position="826"/>
    </location>
</feature>
<comment type="caution">
    <text evidence="4">The sequence shown here is derived from an EMBL/GenBank/DDBJ whole genome shotgun (WGS) entry which is preliminary data.</text>
</comment>
<keyword evidence="1" id="KW-0732">Signal</keyword>
<feature type="domain" description="Alpha-L-rhamnosidase C-terminal" evidence="3">
    <location>
        <begin position="727"/>
        <end position="801"/>
    </location>
</feature>
<sequence length="826" mass="89675">MGFHKYWSLLLVSSLLTVCNASKSNFSPQRYHVGTNPSISTEALRRGQSITLSPEESPLLTLDYGSEVAGFPYFQVSQVDGPVQLEVKYTEQFDGLNHVWADGPYYMASGLSNTFRVETFNITGPGKIKSYFIQGGQRWQSIKLLTKGHITFKEFGFIPTIDHVDLDDLPSTFNSSNPKYNAIWKLGANAVTAACFDANSQTSTWDITADGAYIRGQKPAISAAGNSFSDYTLSFSSKIVRGGTGWSISQPLIGEGILLLLVSNLPNATSFVNTNRTLTPPNSIVVASGWGFVNQTTLDSQAVGSFPIPFEIQEEKWYDISTTLLNGSQLSVTIQGSQVLNISLADYGVSDQSAGSWGFGPYQDQIALVRNVNVHAKNGTLLYHNDMEHSDVLSEYGVQPNTKAVCLDGAKRDRLVWMGDFFHTSRIIPVSTSRWDHVRGTLDYLLETQISTGQLNIAPQIGYNPSSLKSIPTFYDGLEDYQVLGLLAFTGYFQRSGDIDWVRGVWPSFKKQISWMINQIDKETRLVGLGGFIGDANGTAISAAVVQSLKEAATVADALQDSNSAKKYRKIAGEVSKAINARLWNPETSVYSHSISSNTSYGVLDIAFAITSGVANGKRATASLTKLASLKLAPGYKDISTTSDSSADISPNTNGFLLGAAMVANDTSTAKYLLDNLWGAMLNDRYASGASWEYVGQNLSPGLSLFTSLSHPWGGAATYVLTEHIAGIRPATPGYKSWLIQPAVEGFGLDWASAKVMTRYGPLSVKWEVMDKKVHLNVTAPQGTSGKIQLPIGYKTKTVTVDGIATSEKNEVFLKSGTSIVTFQLS</sequence>
<proteinExistence type="predicted"/>
<dbReference type="Gene3D" id="1.50.10.10">
    <property type="match status" value="1"/>
</dbReference>
<keyword evidence="5" id="KW-1185">Reference proteome</keyword>
<dbReference type="GO" id="GO:0005975">
    <property type="term" value="P:carbohydrate metabolic process"/>
    <property type="evidence" value="ECO:0007669"/>
    <property type="project" value="InterPro"/>
</dbReference>
<dbReference type="Gene3D" id="2.60.120.560">
    <property type="entry name" value="Exo-inulinase, domain 1"/>
    <property type="match status" value="1"/>
</dbReference>
<dbReference type="Pfam" id="PF17389">
    <property type="entry name" value="Bac_rhamnosid6H"/>
    <property type="match status" value="1"/>
</dbReference>
<protein>
    <submittedName>
        <fullName evidence="4">Glycoside hydrolase family 78 protein</fullName>
    </submittedName>
</protein>
<dbReference type="AlphaFoldDB" id="A0A9W9FC22"/>
<dbReference type="InterPro" id="IPR035396">
    <property type="entry name" value="Bac_rhamnosid6H"/>
</dbReference>
<reference evidence="4" key="1">
    <citation type="submission" date="2022-11" db="EMBL/GenBank/DDBJ databases">
        <authorList>
            <person name="Petersen C."/>
        </authorList>
    </citation>
    <scope>NUCLEOTIDE SEQUENCE</scope>
    <source>
        <strain evidence="4">IBT 30069</strain>
    </source>
</reference>
<dbReference type="EMBL" id="JAPQKH010000005">
    <property type="protein sequence ID" value="KAJ5097361.1"/>
    <property type="molecule type" value="Genomic_DNA"/>
</dbReference>
<dbReference type="InterPro" id="IPR035398">
    <property type="entry name" value="Bac_rhamnosid_C"/>
</dbReference>
<reference evidence="4" key="2">
    <citation type="journal article" date="2023" name="IMA Fungus">
        <title>Comparative genomic study of the Penicillium genus elucidates a diverse pangenome and 15 lateral gene transfer events.</title>
        <authorList>
            <person name="Petersen C."/>
            <person name="Sorensen T."/>
            <person name="Nielsen M.R."/>
            <person name="Sondergaard T.E."/>
            <person name="Sorensen J.L."/>
            <person name="Fitzpatrick D.A."/>
            <person name="Frisvad J.C."/>
            <person name="Nielsen K.L."/>
        </authorList>
    </citation>
    <scope>NUCLEOTIDE SEQUENCE</scope>
    <source>
        <strain evidence="4">IBT 30069</strain>
    </source>
</reference>
<dbReference type="PANTHER" id="PTHR34987">
    <property type="entry name" value="C, PUTATIVE (AFU_ORTHOLOGUE AFUA_3G02880)-RELATED"/>
    <property type="match status" value="1"/>
</dbReference>
<evidence type="ECO:0000259" key="2">
    <source>
        <dbReference type="Pfam" id="PF17389"/>
    </source>
</evidence>
<feature type="domain" description="Alpha-L-rhamnosidase six-hairpin glycosidase" evidence="2">
    <location>
        <begin position="394"/>
        <end position="599"/>
    </location>
</feature>
<name>A0A9W9FC22_9EURO</name>
<dbReference type="Proteomes" id="UP001149165">
    <property type="component" value="Unassembled WGS sequence"/>
</dbReference>
<dbReference type="PANTHER" id="PTHR34987:SF4">
    <property type="entry name" value="ALPHA-L-RHAMNOSIDASE C-TERMINAL DOMAIN-CONTAINING PROTEIN"/>
    <property type="match status" value="1"/>
</dbReference>
<dbReference type="Gene3D" id="2.60.420.10">
    <property type="entry name" value="Maltose phosphorylase, domain 3"/>
    <property type="match status" value="1"/>
</dbReference>
<gene>
    <name evidence="4" type="ORF">N7456_008082</name>
</gene>
<dbReference type="Pfam" id="PF17390">
    <property type="entry name" value="Bac_rhamnosid_C"/>
    <property type="match status" value="1"/>
</dbReference>
<dbReference type="GO" id="GO:0016787">
    <property type="term" value="F:hydrolase activity"/>
    <property type="evidence" value="ECO:0007669"/>
    <property type="project" value="UniProtKB-KW"/>
</dbReference>
<dbReference type="SUPFAM" id="SSF48208">
    <property type="entry name" value="Six-hairpin glycosidases"/>
    <property type="match status" value="1"/>
</dbReference>
<dbReference type="OrthoDB" id="10036721at2759"/>
<feature type="signal peptide" evidence="1">
    <location>
        <begin position="1"/>
        <end position="21"/>
    </location>
</feature>
<accession>A0A9W9FC22</accession>
<evidence type="ECO:0000313" key="5">
    <source>
        <dbReference type="Proteomes" id="UP001149165"/>
    </source>
</evidence>
<evidence type="ECO:0000259" key="3">
    <source>
        <dbReference type="Pfam" id="PF17390"/>
    </source>
</evidence>
<evidence type="ECO:0000256" key="1">
    <source>
        <dbReference type="SAM" id="SignalP"/>
    </source>
</evidence>